<protein>
    <submittedName>
        <fullName evidence="1">Uncharacterized protein</fullName>
    </submittedName>
</protein>
<dbReference type="Proteomes" id="UP001148312">
    <property type="component" value="Unassembled WGS sequence"/>
</dbReference>
<accession>A0A9X0BN26</accession>
<evidence type="ECO:0000313" key="2">
    <source>
        <dbReference type="Proteomes" id="UP001148312"/>
    </source>
</evidence>
<proteinExistence type="predicted"/>
<gene>
    <name evidence="1" type="ORF">N7539_008306</name>
</gene>
<keyword evidence="2" id="KW-1185">Reference proteome</keyword>
<reference evidence="1" key="1">
    <citation type="submission" date="2022-12" db="EMBL/GenBank/DDBJ databases">
        <authorList>
            <person name="Petersen C."/>
        </authorList>
    </citation>
    <scope>NUCLEOTIDE SEQUENCE</scope>
    <source>
        <strain evidence="1">IBT 30728</strain>
    </source>
</reference>
<organism evidence="1 2">
    <name type="scientific">Penicillium diatomitis</name>
    <dbReference type="NCBI Taxonomy" id="2819901"/>
    <lineage>
        <taxon>Eukaryota</taxon>
        <taxon>Fungi</taxon>
        <taxon>Dikarya</taxon>
        <taxon>Ascomycota</taxon>
        <taxon>Pezizomycotina</taxon>
        <taxon>Eurotiomycetes</taxon>
        <taxon>Eurotiomycetidae</taxon>
        <taxon>Eurotiales</taxon>
        <taxon>Aspergillaceae</taxon>
        <taxon>Penicillium</taxon>
    </lineage>
</organism>
<name>A0A9X0BN26_9EURO</name>
<dbReference type="RefSeq" id="XP_056786998.1">
    <property type="nucleotide sequence ID" value="XM_056937906.1"/>
</dbReference>
<dbReference type="AlphaFoldDB" id="A0A9X0BN26"/>
<reference evidence="1" key="2">
    <citation type="journal article" date="2023" name="IMA Fungus">
        <title>Comparative genomic study of the Penicillium genus elucidates a diverse pangenome and 15 lateral gene transfer events.</title>
        <authorList>
            <person name="Petersen C."/>
            <person name="Sorensen T."/>
            <person name="Nielsen M.R."/>
            <person name="Sondergaard T.E."/>
            <person name="Sorensen J.L."/>
            <person name="Fitzpatrick D.A."/>
            <person name="Frisvad J.C."/>
            <person name="Nielsen K.L."/>
        </authorList>
    </citation>
    <scope>NUCLEOTIDE SEQUENCE</scope>
    <source>
        <strain evidence="1">IBT 30728</strain>
    </source>
</reference>
<comment type="caution">
    <text evidence="1">The sequence shown here is derived from an EMBL/GenBank/DDBJ whole genome shotgun (WGS) entry which is preliminary data.</text>
</comment>
<dbReference type="GeneID" id="81628156"/>
<dbReference type="EMBL" id="JAPWDQ010000012">
    <property type="protein sequence ID" value="KAJ5475240.1"/>
    <property type="molecule type" value="Genomic_DNA"/>
</dbReference>
<evidence type="ECO:0000313" key="1">
    <source>
        <dbReference type="EMBL" id="KAJ5475240.1"/>
    </source>
</evidence>
<sequence length="84" mass="9425">MAHVCYEGGDGVSAFGGSVDIIALLGRSFKAYLGEPGRVEVTFFGQKQYLKLARRNHGSKPDEAWLAYHNPNNRRRCTHEDSNR</sequence>